<sequence>MRYTDSGQRPLYHTLGSTSHQLPQLALSDDGETLCVRNGSARSSLRIPSKQDHQVQAGPGAI</sequence>
<organism evidence="3 4">
    <name type="scientific">Toxocara canis</name>
    <name type="common">Canine roundworm</name>
    <dbReference type="NCBI Taxonomy" id="6265"/>
    <lineage>
        <taxon>Eukaryota</taxon>
        <taxon>Metazoa</taxon>
        <taxon>Ecdysozoa</taxon>
        <taxon>Nematoda</taxon>
        <taxon>Chromadorea</taxon>
        <taxon>Rhabditida</taxon>
        <taxon>Spirurina</taxon>
        <taxon>Ascaridomorpha</taxon>
        <taxon>Ascaridoidea</taxon>
        <taxon>Toxocaridae</taxon>
        <taxon>Toxocara</taxon>
    </lineage>
</organism>
<gene>
    <name evidence="2" type="ORF">TCNE_LOCUS17826</name>
</gene>
<reference evidence="2 3" key="2">
    <citation type="submission" date="2018-11" db="EMBL/GenBank/DDBJ databases">
        <authorList>
            <consortium name="Pathogen Informatics"/>
        </authorList>
    </citation>
    <scope>NUCLEOTIDE SEQUENCE [LARGE SCALE GENOMIC DNA]</scope>
</reference>
<name>A0A183VAQ6_TOXCA</name>
<evidence type="ECO:0000313" key="4">
    <source>
        <dbReference type="WBParaSite" id="TCNE_0001782701-mRNA-1"/>
    </source>
</evidence>
<dbReference type="EMBL" id="UYWY01024835">
    <property type="protein sequence ID" value="VDM49147.1"/>
    <property type="molecule type" value="Genomic_DNA"/>
</dbReference>
<accession>A0A183VAQ6</accession>
<evidence type="ECO:0000256" key="1">
    <source>
        <dbReference type="SAM" id="MobiDB-lite"/>
    </source>
</evidence>
<proteinExistence type="predicted"/>
<evidence type="ECO:0000313" key="3">
    <source>
        <dbReference type="Proteomes" id="UP000050794"/>
    </source>
</evidence>
<feature type="region of interest" description="Disordered" evidence="1">
    <location>
        <begin position="42"/>
        <end position="62"/>
    </location>
</feature>
<dbReference type="WBParaSite" id="TCNE_0001782701-mRNA-1">
    <property type="protein sequence ID" value="TCNE_0001782701-mRNA-1"/>
    <property type="gene ID" value="TCNE_0001782701"/>
</dbReference>
<reference evidence="4" key="1">
    <citation type="submission" date="2016-06" db="UniProtKB">
        <authorList>
            <consortium name="WormBaseParasite"/>
        </authorList>
    </citation>
    <scope>IDENTIFICATION</scope>
</reference>
<protein>
    <submittedName>
        <fullName evidence="4">SHSP domain-containing protein</fullName>
    </submittedName>
</protein>
<evidence type="ECO:0000313" key="2">
    <source>
        <dbReference type="EMBL" id="VDM49147.1"/>
    </source>
</evidence>
<keyword evidence="3" id="KW-1185">Reference proteome</keyword>
<feature type="region of interest" description="Disordered" evidence="1">
    <location>
        <begin position="1"/>
        <end position="24"/>
    </location>
</feature>
<dbReference type="AlphaFoldDB" id="A0A183VAQ6"/>
<dbReference type="Proteomes" id="UP000050794">
    <property type="component" value="Unassembled WGS sequence"/>
</dbReference>